<protein>
    <recommendedName>
        <fullName evidence="5">ABC transport system permease protein</fullName>
    </recommendedName>
</protein>
<dbReference type="RefSeq" id="WP_123522934.1">
    <property type="nucleotide sequence ID" value="NZ_JBHLWF010000062.1"/>
</dbReference>
<feature type="signal peptide" evidence="2">
    <location>
        <begin position="1"/>
        <end position="22"/>
    </location>
</feature>
<reference evidence="3 4" key="1">
    <citation type="submission" date="2019-03" db="EMBL/GenBank/DDBJ databases">
        <title>Genomic Encyclopedia of Type Strains, Phase IV (KMG-IV): sequencing the most valuable type-strain genomes for metagenomic binning, comparative biology and taxonomic classification.</title>
        <authorList>
            <person name="Goeker M."/>
        </authorList>
    </citation>
    <scope>NUCLEOTIDE SEQUENCE [LARGE SCALE GENOMIC DNA]</scope>
    <source>
        <strain evidence="3 4">DSM 21944</strain>
    </source>
</reference>
<feature type="transmembrane region" description="Helical" evidence="1">
    <location>
        <begin position="380"/>
        <end position="400"/>
    </location>
</feature>
<dbReference type="EMBL" id="SMAF01000049">
    <property type="protein sequence ID" value="TCS91764.1"/>
    <property type="molecule type" value="Genomic_DNA"/>
</dbReference>
<dbReference type="Proteomes" id="UP000294599">
    <property type="component" value="Unassembled WGS sequence"/>
</dbReference>
<evidence type="ECO:0000256" key="1">
    <source>
        <dbReference type="SAM" id="Phobius"/>
    </source>
</evidence>
<proteinExistence type="predicted"/>
<feature type="transmembrane region" description="Helical" evidence="1">
    <location>
        <begin position="330"/>
        <end position="351"/>
    </location>
</feature>
<name>A0A4V3UTX8_9GAMM</name>
<comment type="caution">
    <text evidence="3">The sequence shown here is derived from an EMBL/GenBank/DDBJ whole genome shotgun (WGS) entry which is preliminary data.</text>
</comment>
<evidence type="ECO:0000313" key="3">
    <source>
        <dbReference type="EMBL" id="TCS91764.1"/>
    </source>
</evidence>
<feature type="transmembrane region" description="Helical" evidence="1">
    <location>
        <begin position="243"/>
        <end position="268"/>
    </location>
</feature>
<keyword evidence="1" id="KW-0812">Transmembrane</keyword>
<sequence>MQARLSAVWLVLALLCAVLASADALRALLAPPVLDIGEHRQVLVADLVARMEDGPTLRAAISPARLQMVESALPAQASAIAMSPAALVLSRPDASPKALRLAIGDHRLLRLLSASVDRGSLSCDTETVFPGAALATSLGLQPGDRIHLDGHLFHVGPAVNEPFLSAFASIMEVDAFACLQPASPLKPASAQQLLILQPRSLDVGAVQAALASLGDPTSDFVVEWNVTTLRDHRDQALDRRAGWLTGISLILWLLAIGFAVISGLNRAVATPDSDRIRRLLGEAHRHRVRRLLSTLARDIGLVAATAAVVTVLTLPLLGDWVAARTVSLGLLWRATMTAAALAVLLVAVATLTRAVSMWNGPASAQMAGARVSRTTRPVRLMVAVAALLGAATTIPTLFLLHEFVRQGALSPGYRMDGLYAAELRMVSFDSHDQAQWWQALDQVRQAVLAVEGVVDAGFIHPAPWAYDSSAEVLGGDEHLLVNVGLTEGVLRMLGANVTSGSDVADTRDANAVLVQGLDAAMQRLFLPLGTSVVGEVSGIRFSLRDERGRPAVFRSLRAGIHDRVQLVWRRHPGAGSLQALQAALERFADRFIVSAPYRVTDYVHEKTQAVRATTYLSVLTALAAIALLAMVMVYTAREYFVQTRRDNAIRACLGATPTGLAWRASLAFGGWGAIGWLVGTVLGLLLWRQLVILIADYRLVQAGWGWWLTPLAVTMMTMGYFLALRQRLCREDMARGLLDI</sequence>
<evidence type="ECO:0000256" key="2">
    <source>
        <dbReference type="SAM" id="SignalP"/>
    </source>
</evidence>
<keyword evidence="4" id="KW-1185">Reference proteome</keyword>
<feature type="transmembrane region" description="Helical" evidence="1">
    <location>
        <begin position="615"/>
        <end position="636"/>
    </location>
</feature>
<keyword evidence="1" id="KW-0472">Membrane</keyword>
<evidence type="ECO:0008006" key="5">
    <source>
        <dbReference type="Google" id="ProtNLM"/>
    </source>
</evidence>
<accession>A0A4V3UTX8</accession>
<feature type="chain" id="PRO_5030104881" description="ABC transport system permease protein" evidence="2">
    <location>
        <begin position="23"/>
        <end position="740"/>
    </location>
</feature>
<feature type="transmembrane region" description="Helical" evidence="1">
    <location>
        <begin position="295"/>
        <end position="318"/>
    </location>
</feature>
<feature type="transmembrane region" description="Helical" evidence="1">
    <location>
        <begin position="666"/>
        <end position="687"/>
    </location>
</feature>
<keyword evidence="1" id="KW-1133">Transmembrane helix</keyword>
<gene>
    <name evidence="3" type="ORF">EDC25_1493</name>
</gene>
<evidence type="ECO:0000313" key="4">
    <source>
        <dbReference type="Proteomes" id="UP000294599"/>
    </source>
</evidence>
<organism evidence="3 4">
    <name type="scientific">Pseudofulvimonas gallinarii</name>
    <dbReference type="NCBI Taxonomy" id="634155"/>
    <lineage>
        <taxon>Bacteria</taxon>
        <taxon>Pseudomonadati</taxon>
        <taxon>Pseudomonadota</taxon>
        <taxon>Gammaproteobacteria</taxon>
        <taxon>Lysobacterales</taxon>
        <taxon>Rhodanobacteraceae</taxon>
        <taxon>Pseudofulvimonas</taxon>
    </lineage>
</organism>
<feature type="transmembrane region" description="Helical" evidence="1">
    <location>
        <begin position="707"/>
        <end position="724"/>
    </location>
</feature>
<keyword evidence="2" id="KW-0732">Signal</keyword>
<dbReference type="AlphaFoldDB" id="A0A4V3UTX8"/>